<evidence type="ECO:0000259" key="3">
    <source>
        <dbReference type="Pfam" id="PF02885"/>
    </source>
</evidence>
<dbReference type="EMBL" id="JH600070">
    <property type="protein sequence ID" value="EIJ41391.1"/>
    <property type="molecule type" value="Genomic_DNA"/>
</dbReference>
<organism evidence="4 5">
    <name type="scientific">Beggiatoa alba B18LD</name>
    <dbReference type="NCBI Taxonomy" id="395493"/>
    <lineage>
        <taxon>Bacteria</taxon>
        <taxon>Pseudomonadati</taxon>
        <taxon>Pseudomonadota</taxon>
        <taxon>Gammaproteobacteria</taxon>
        <taxon>Thiotrichales</taxon>
        <taxon>Thiotrichaceae</taxon>
        <taxon>Beggiatoa</taxon>
    </lineage>
</organism>
<dbReference type="PANTHER" id="PTHR43285">
    <property type="entry name" value="ANTHRANILATE PHOSPHORIBOSYLTRANSFERASE"/>
    <property type="match status" value="1"/>
</dbReference>
<dbReference type="NCBIfam" id="NF006564">
    <property type="entry name" value="PRK09071.1"/>
    <property type="match status" value="1"/>
</dbReference>
<dbReference type="InterPro" id="IPR005940">
    <property type="entry name" value="Anthranilate_Pribosyl_Tfrase"/>
</dbReference>
<evidence type="ECO:0000256" key="2">
    <source>
        <dbReference type="ARBA" id="ARBA00022679"/>
    </source>
</evidence>
<dbReference type="GO" id="GO:0000162">
    <property type="term" value="P:L-tryptophan biosynthetic process"/>
    <property type="evidence" value="ECO:0007669"/>
    <property type="project" value="InterPro"/>
</dbReference>
<feature type="domain" description="Glycosyl transferase family 3 N-terminal" evidence="3">
    <location>
        <begin position="19"/>
        <end position="83"/>
    </location>
</feature>
<reference evidence="4 5" key="1">
    <citation type="submission" date="2011-11" db="EMBL/GenBank/DDBJ databases">
        <title>Improved High-Quality Draft sequence of Beggiatoa alba B18lD.</title>
        <authorList>
            <consortium name="US DOE Joint Genome Institute"/>
            <person name="Lucas S."/>
            <person name="Han J."/>
            <person name="Lapidus A."/>
            <person name="Cheng J.-F."/>
            <person name="Goodwin L."/>
            <person name="Pitluck S."/>
            <person name="Peters L."/>
            <person name="Mikhailova N."/>
            <person name="Held B."/>
            <person name="Detter J.C."/>
            <person name="Han C."/>
            <person name="Tapia R."/>
            <person name="Land M."/>
            <person name="Hauser L."/>
            <person name="Kyrpides N."/>
            <person name="Ivanova N."/>
            <person name="Pagani I."/>
            <person name="Samuel K."/>
            <person name="Teske A."/>
            <person name="Mueller J."/>
            <person name="Woyke T."/>
        </authorList>
    </citation>
    <scope>NUCLEOTIDE SEQUENCE [LARGE SCALE GENOMIC DNA]</scope>
    <source>
        <strain evidence="4 5">B18LD</strain>
    </source>
</reference>
<dbReference type="InterPro" id="IPR017459">
    <property type="entry name" value="Glycosyl_Trfase_fam3_N_dom"/>
</dbReference>
<dbReference type="SUPFAM" id="SSF52418">
    <property type="entry name" value="Nucleoside phosphorylase/phosphoribosyltransferase catalytic domain"/>
    <property type="match status" value="1"/>
</dbReference>
<evidence type="ECO:0000256" key="1">
    <source>
        <dbReference type="ARBA" id="ARBA00022676"/>
    </source>
</evidence>
<proteinExistence type="predicted"/>
<protein>
    <submittedName>
        <fullName evidence="4">Anthranilate phosphoribosyltransferase</fullName>
    </submittedName>
</protein>
<dbReference type="PANTHER" id="PTHR43285:SF2">
    <property type="entry name" value="ANTHRANILATE PHOSPHORIBOSYLTRANSFERASE"/>
    <property type="match status" value="1"/>
</dbReference>
<dbReference type="InterPro" id="IPR035902">
    <property type="entry name" value="Nuc_phospho_transferase"/>
</dbReference>
<dbReference type="RefSeq" id="WP_002683282.1">
    <property type="nucleotide sequence ID" value="NZ_JH600070.1"/>
</dbReference>
<accession>I3CCP8</accession>
<dbReference type="Proteomes" id="UP000005744">
    <property type="component" value="Unassembled WGS sequence"/>
</dbReference>
<sequence>MSDTHSELFNHYTEHPFAQYIRALGKGKNGARPLSREESYQAMRMIVAGEVEPVQLGAFMMLMRVKEETREELAGFVQAVRDSFQLPQALTPVDLDWSSYAGKRRHLPWFLLATLLLANNGIKVFMHGAGGHTNGRIYTKDVLHFLGLPYATTFAEAVSQLEQHHFSYFPLEYLCPKLQEIMDLRPLMGLRSPIHTVVRMINPFNAPYMMQGIFHPSFRDVHQEAGQLLNQPHLAVIKGEGGEIERNPDVECLVKTLHDGELGEELWQPLFKQRHIKEMDMNPERLAALWRGDIEDEFAVASITGTVAIALKFMGKANTQEEAQALADTYWANRHKDKYGKNLAMVG</sequence>
<dbReference type="SUPFAM" id="SSF47648">
    <property type="entry name" value="Nucleoside phosphorylase/phosphoribosyltransferase N-terminal domain"/>
    <property type="match status" value="1"/>
</dbReference>
<dbReference type="GO" id="GO:0004048">
    <property type="term" value="F:anthranilate phosphoribosyltransferase activity"/>
    <property type="evidence" value="ECO:0007669"/>
    <property type="project" value="InterPro"/>
</dbReference>
<evidence type="ECO:0000313" key="5">
    <source>
        <dbReference type="Proteomes" id="UP000005744"/>
    </source>
</evidence>
<dbReference type="HOGENOM" id="CLU_043389_0_0_6"/>
<keyword evidence="5" id="KW-1185">Reference proteome</keyword>
<dbReference type="Pfam" id="PF02885">
    <property type="entry name" value="Glycos_trans_3N"/>
    <property type="match status" value="1"/>
</dbReference>
<evidence type="ECO:0000313" key="4">
    <source>
        <dbReference type="EMBL" id="EIJ41391.1"/>
    </source>
</evidence>
<keyword evidence="1 4" id="KW-0328">Glycosyltransferase</keyword>
<dbReference type="eggNOG" id="COG0547">
    <property type="taxonomic scope" value="Bacteria"/>
</dbReference>
<dbReference type="AlphaFoldDB" id="I3CCP8"/>
<dbReference type="GO" id="GO:0005829">
    <property type="term" value="C:cytosol"/>
    <property type="evidence" value="ECO:0007669"/>
    <property type="project" value="TreeGrafter"/>
</dbReference>
<dbReference type="Gene3D" id="1.20.970.10">
    <property type="entry name" value="Transferase, Pyrimidine Nucleoside Phosphorylase, Chain C"/>
    <property type="match status" value="1"/>
</dbReference>
<gene>
    <name evidence="4" type="ORF">BegalDRAFT_0472</name>
</gene>
<name>I3CCP8_9GAMM</name>
<dbReference type="Gene3D" id="3.40.1030.10">
    <property type="entry name" value="Nucleoside phosphorylase/phosphoribosyltransferase catalytic domain"/>
    <property type="match status" value="1"/>
</dbReference>
<keyword evidence="2 4" id="KW-0808">Transferase</keyword>
<dbReference type="InterPro" id="IPR036320">
    <property type="entry name" value="Glycosyl_Trfase_fam3_N_dom_sf"/>
</dbReference>
<dbReference type="OrthoDB" id="9768896at2"/>
<dbReference type="STRING" id="395493.BegalDRAFT_0472"/>